<accession>A0A4C1XT86</accession>
<evidence type="ECO:0000256" key="1">
    <source>
        <dbReference type="SAM" id="MobiDB-lite"/>
    </source>
</evidence>
<gene>
    <name evidence="2" type="ORF">EVAR_44399_1</name>
</gene>
<keyword evidence="3" id="KW-1185">Reference proteome</keyword>
<feature type="region of interest" description="Disordered" evidence="1">
    <location>
        <begin position="39"/>
        <end position="74"/>
    </location>
</feature>
<proteinExistence type="predicted"/>
<sequence length="74" mass="8082">MGDLTVRRHQCLALTLDGCHGARSAGASIGQDVYPLPYPSFPAPSRRGTRPNKQIRCPSRQTPIESSRFFSAVP</sequence>
<organism evidence="2 3">
    <name type="scientific">Eumeta variegata</name>
    <name type="common">Bagworm moth</name>
    <name type="synonym">Eumeta japonica</name>
    <dbReference type="NCBI Taxonomy" id="151549"/>
    <lineage>
        <taxon>Eukaryota</taxon>
        <taxon>Metazoa</taxon>
        <taxon>Ecdysozoa</taxon>
        <taxon>Arthropoda</taxon>
        <taxon>Hexapoda</taxon>
        <taxon>Insecta</taxon>
        <taxon>Pterygota</taxon>
        <taxon>Neoptera</taxon>
        <taxon>Endopterygota</taxon>
        <taxon>Lepidoptera</taxon>
        <taxon>Glossata</taxon>
        <taxon>Ditrysia</taxon>
        <taxon>Tineoidea</taxon>
        <taxon>Psychidae</taxon>
        <taxon>Oiketicinae</taxon>
        <taxon>Eumeta</taxon>
    </lineage>
</organism>
<evidence type="ECO:0000313" key="2">
    <source>
        <dbReference type="EMBL" id="GBP65754.1"/>
    </source>
</evidence>
<comment type="caution">
    <text evidence="2">The sequence shown here is derived from an EMBL/GenBank/DDBJ whole genome shotgun (WGS) entry which is preliminary data.</text>
</comment>
<protein>
    <submittedName>
        <fullName evidence="2">Uncharacterized protein</fullName>
    </submittedName>
</protein>
<evidence type="ECO:0000313" key="3">
    <source>
        <dbReference type="Proteomes" id="UP000299102"/>
    </source>
</evidence>
<dbReference type="EMBL" id="BGZK01000938">
    <property type="protein sequence ID" value="GBP65754.1"/>
    <property type="molecule type" value="Genomic_DNA"/>
</dbReference>
<dbReference type="AlphaFoldDB" id="A0A4C1XT86"/>
<name>A0A4C1XT86_EUMVA</name>
<reference evidence="2 3" key="1">
    <citation type="journal article" date="2019" name="Commun. Biol.">
        <title>The bagworm genome reveals a unique fibroin gene that provides high tensile strength.</title>
        <authorList>
            <person name="Kono N."/>
            <person name="Nakamura H."/>
            <person name="Ohtoshi R."/>
            <person name="Tomita M."/>
            <person name="Numata K."/>
            <person name="Arakawa K."/>
        </authorList>
    </citation>
    <scope>NUCLEOTIDE SEQUENCE [LARGE SCALE GENOMIC DNA]</scope>
</reference>
<feature type="compositionally biased region" description="Polar residues" evidence="1">
    <location>
        <begin position="59"/>
        <end position="74"/>
    </location>
</feature>
<dbReference type="Proteomes" id="UP000299102">
    <property type="component" value="Unassembled WGS sequence"/>
</dbReference>